<reference evidence="2" key="3">
    <citation type="submission" date="2020-06" db="EMBL/GenBank/DDBJ databases">
        <title>Helianthus annuus Genome sequencing and assembly Release 2.</title>
        <authorList>
            <person name="Gouzy J."/>
            <person name="Langlade N."/>
            <person name="Munos S."/>
        </authorList>
    </citation>
    <scope>NUCLEOTIDE SEQUENCE</scope>
    <source>
        <tissue evidence="2">Leaves</tissue>
    </source>
</reference>
<dbReference type="FunCoup" id="A0A251T3E1">
    <property type="interactions" value="99"/>
</dbReference>
<accession>A0A251T3E1</accession>
<keyword evidence="4" id="KW-1185">Reference proteome</keyword>
<sequence>MESIIKHIYLLTFISFMCIDVYGQDFNLAIRQEPRRAPGEWDVTLENTSHRVILDTYLDCKGFLSNC</sequence>
<dbReference type="Proteomes" id="UP000215914">
    <property type="component" value="Chromosome 12"/>
</dbReference>
<feature type="chain" id="PRO_5041061062" description="Cupredoxin" evidence="1">
    <location>
        <begin position="24"/>
        <end position="67"/>
    </location>
</feature>
<gene>
    <name evidence="3" type="ORF">HannXRQ_Chr12g0373391</name>
    <name evidence="2" type="ORF">HanXRQr2_Chr12g0545881</name>
</gene>
<reference evidence="3" key="2">
    <citation type="submission" date="2017-02" db="EMBL/GenBank/DDBJ databases">
        <title>Sunflower complete genome.</title>
        <authorList>
            <person name="Langlade N."/>
            <person name="Munos S."/>
        </authorList>
    </citation>
    <scope>NUCLEOTIDE SEQUENCE [LARGE SCALE GENOMIC DNA]</scope>
    <source>
        <tissue evidence="3">Leaves</tissue>
    </source>
</reference>
<organism evidence="3 4">
    <name type="scientific">Helianthus annuus</name>
    <name type="common">Common sunflower</name>
    <dbReference type="NCBI Taxonomy" id="4232"/>
    <lineage>
        <taxon>Eukaryota</taxon>
        <taxon>Viridiplantae</taxon>
        <taxon>Streptophyta</taxon>
        <taxon>Embryophyta</taxon>
        <taxon>Tracheophyta</taxon>
        <taxon>Spermatophyta</taxon>
        <taxon>Magnoliopsida</taxon>
        <taxon>eudicotyledons</taxon>
        <taxon>Gunneridae</taxon>
        <taxon>Pentapetalae</taxon>
        <taxon>asterids</taxon>
        <taxon>campanulids</taxon>
        <taxon>Asterales</taxon>
        <taxon>Asteraceae</taxon>
        <taxon>Asteroideae</taxon>
        <taxon>Heliantheae alliance</taxon>
        <taxon>Heliantheae</taxon>
        <taxon>Helianthus</taxon>
    </lineage>
</organism>
<name>A0A251T3E1_HELAN</name>
<feature type="signal peptide" evidence="1">
    <location>
        <begin position="1"/>
        <end position="23"/>
    </location>
</feature>
<protein>
    <recommendedName>
        <fullName evidence="5">Cupredoxin</fullName>
    </recommendedName>
</protein>
<proteinExistence type="predicted"/>
<dbReference type="AlphaFoldDB" id="A0A251T3E1"/>
<evidence type="ECO:0000313" key="4">
    <source>
        <dbReference type="Proteomes" id="UP000215914"/>
    </source>
</evidence>
<keyword evidence="1" id="KW-0732">Signal</keyword>
<evidence type="ECO:0000313" key="3">
    <source>
        <dbReference type="EMBL" id="OTG05424.1"/>
    </source>
</evidence>
<reference evidence="2 4" key="1">
    <citation type="journal article" date="2017" name="Nature">
        <title>The sunflower genome provides insights into oil metabolism, flowering and Asterid evolution.</title>
        <authorList>
            <person name="Badouin H."/>
            <person name="Gouzy J."/>
            <person name="Grassa C.J."/>
            <person name="Murat F."/>
            <person name="Staton S.E."/>
            <person name="Cottret L."/>
            <person name="Lelandais-Briere C."/>
            <person name="Owens G.L."/>
            <person name="Carrere S."/>
            <person name="Mayjonade B."/>
            <person name="Legrand L."/>
            <person name="Gill N."/>
            <person name="Kane N.C."/>
            <person name="Bowers J.E."/>
            <person name="Hubner S."/>
            <person name="Bellec A."/>
            <person name="Berard A."/>
            <person name="Berges H."/>
            <person name="Blanchet N."/>
            <person name="Boniface M.C."/>
            <person name="Brunel D."/>
            <person name="Catrice O."/>
            <person name="Chaidir N."/>
            <person name="Claudel C."/>
            <person name="Donnadieu C."/>
            <person name="Faraut T."/>
            <person name="Fievet G."/>
            <person name="Helmstetter N."/>
            <person name="King M."/>
            <person name="Knapp S.J."/>
            <person name="Lai Z."/>
            <person name="Le Paslier M.C."/>
            <person name="Lippi Y."/>
            <person name="Lorenzon L."/>
            <person name="Mandel J.R."/>
            <person name="Marage G."/>
            <person name="Marchand G."/>
            <person name="Marquand E."/>
            <person name="Bret-Mestries E."/>
            <person name="Morien E."/>
            <person name="Nambeesan S."/>
            <person name="Nguyen T."/>
            <person name="Pegot-Espagnet P."/>
            <person name="Pouilly N."/>
            <person name="Raftis F."/>
            <person name="Sallet E."/>
            <person name="Schiex T."/>
            <person name="Thomas J."/>
            <person name="Vandecasteele C."/>
            <person name="Vares D."/>
            <person name="Vear F."/>
            <person name="Vautrin S."/>
            <person name="Crespi M."/>
            <person name="Mangin B."/>
            <person name="Burke J.M."/>
            <person name="Salse J."/>
            <person name="Munos S."/>
            <person name="Vincourt P."/>
            <person name="Rieseberg L.H."/>
            <person name="Langlade N.B."/>
        </authorList>
    </citation>
    <scope>NUCLEOTIDE SEQUENCE [LARGE SCALE GENOMIC DNA]</scope>
    <source>
        <strain evidence="4">cv. SF193</strain>
        <tissue evidence="2">Leaves</tissue>
    </source>
</reference>
<dbReference type="InParanoid" id="A0A251T3E1"/>
<evidence type="ECO:0000313" key="2">
    <source>
        <dbReference type="EMBL" id="KAF5778298.1"/>
    </source>
</evidence>
<dbReference type="Gramene" id="mRNA:HanXRQr2_Chr12g0545881">
    <property type="protein sequence ID" value="mRNA:HanXRQr2_Chr12g0545881"/>
    <property type="gene ID" value="HanXRQr2_Chr12g0545881"/>
</dbReference>
<evidence type="ECO:0008006" key="5">
    <source>
        <dbReference type="Google" id="ProtNLM"/>
    </source>
</evidence>
<dbReference type="EMBL" id="CM007901">
    <property type="protein sequence ID" value="OTG05424.1"/>
    <property type="molecule type" value="Genomic_DNA"/>
</dbReference>
<dbReference type="EMBL" id="MNCJ02000327">
    <property type="protein sequence ID" value="KAF5778298.1"/>
    <property type="molecule type" value="Genomic_DNA"/>
</dbReference>
<evidence type="ECO:0000256" key="1">
    <source>
        <dbReference type="SAM" id="SignalP"/>
    </source>
</evidence>